<dbReference type="Pfam" id="PF00210">
    <property type="entry name" value="Ferritin"/>
    <property type="match status" value="1"/>
</dbReference>
<dbReference type="GO" id="GO:0006879">
    <property type="term" value="P:intracellular iron ion homeostasis"/>
    <property type="evidence" value="ECO:0007669"/>
    <property type="project" value="InterPro"/>
</dbReference>
<evidence type="ECO:0000256" key="5">
    <source>
        <dbReference type="ARBA" id="ARBA00047045"/>
    </source>
</evidence>
<dbReference type="InterPro" id="IPR001519">
    <property type="entry name" value="Ferritin"/>
</dbReference>
<evidence type="ECO:0000256" key="6">
    <source>
        <dbReference type="PIRSR" id="PIRSR601519-1"/>
    </source>
</evidence>
<proteinExistence type="inferred from homology"/>
<feature type="domain" description="Ferritin/DPS" evidence="7">
    <location>
        <begin position="69"/>
        <end position="131"/>
    </location>
</feature>
<dbReference type="GO" id="GO:0044754">
    <property type="term" value="C:autolysosome"/>
    <property type="evidence" value="ECO:0007669"/>
    <property type="project" value="UniProtKB-SubCell"/>
</dbReference>
<dbReference type="GO" id="GO:0006826">
    <property type="term" value="P:iron ion transport"/>
    <property type="evidence" value="ECO:0007669"/>
    <property type="project" value="InterPro"/>
</dbReference>
<feature type="binding site" evidence="6">
    <location>
        <position position="88"/>
    </location>
    <ligand>
        <name>Fe cation</name>
        <dbReference type="ChEBI" id="CHEBI:24875"/>
        <label>1</label>
    </ligand>
</feature>
<keyword evidence="6" id="KW-0408">Iron</keyword>
<dbReference type="InterPro" id="IPR012347">
    <property type="entry name" value="Ferritin-like"/>
</dbReference>
<dbReference type="Gene3D" id="1.20.1260.10">
    <property type="match status" value="1"/>
</dbReference>
<dbReference type="PANTHER" id="PTHR11431">
    <property type="entry name" value="FERRITIN"/>
    <property type="match status" value="1"/>
</dbReference>
<evidence type="ECO:0000256" key="2">
    <source>
        <dbReference type="ARBA" id="ARBA00040044"/>
    </source>
</evidence>
<reference evidence="9" key="1">
    <citation type="journal article" date="2013" name="Science">
        <title>Comparative analysis of bat genomes provides insight into the evolution of flight and immunity.</title>
        <authorList>
            <person name="Zhang G."/>
            <person name="Cowled C."/>
            <person name="Shi Z."/>
            <person name="Huang Z."/>
            <person name="Bishop-Lilly K.A."/>
            <person name="Fang X."/>
            <person name="Wynne J.W."/>
            <person name="Xiong Z."/>
            <person name="Baker M.L."/>
            <person name="Zhao W."/>
            <person name="Tachedjian M."/>
            <person name="Zhu Y."/>
            <person name="Zhou P."/>
            <person name="Jiang X."/>
            <person name="Ng J."/>
            <person name="Yang L."/>
            <person name="Wu L."/>
            <person name="Xiao J."/>
            <person name="Feng Y."/>
            <person name="Chen Y."/>
            <person name="Sun X."/>
            <person name="Zhang Y."/>
            <person name="Marsh G.A."/>
            <person name="Crameri G."/>
            <person name="Broder C.C."/>
            <person name="Frey K.G."/>
            <person name="Wang L.F."/>
            <person name="Wang J."/>
        </authorList>
    </citation>
    <scope>NUCLEOTIDE SEQUENCE [LARGE SCALE GENOMIC DNA]</scope>
</reference>
<dbReference type="PANTHER" id="PTHR11431:SF47">
    <property type="entry name" value="FERRITIN LIGHT CHAIN"/>
    <property type="match status" value="1"/>
</dbReference>
<evidence type="ECO:0000259" key="7">
    <source>
        <dbReference type="Pfam" id="PF00210"/>
    </source>
</evidence>
<accession>L5MF75</accession>
<dbReference type="GO" id="GO:0008198">
    <property type="term" value="F:ferrous iron binding"/>
    <property type="evidence" value="ECO:0007669"/>
    <property type="project" value="TreeGrafter"/>
</dbReference>
<evidence type="ECO:0000313" key="9">
    <source>
        <dbReference type="Proteomes" id="UP000010556"/>
    </source>
</evidence>
<dbReference type="Proteomes" id="UP000010556">
    <property type="component" value="Unassembled WGS sequence"/>
</dbReference>
<name>L5MF75_MYODS</name>
<evidence type="ECO:0000256" key="3">
    <source>
        <dbReference type="ARBA" id="ARBA00044942"/>
    </source>
</evidence>
<sequence>MRNRASLLSGFGVCHLRTAAAKSLQFGSSFIEHLPPGEQTHGCPFFQPPATLLHRIQSPPSELPLGPANTLDEWDKTQDTMEAALVLERNPNQAIVELHALGSTCADPHLCYFLENHFLDEEVKFIKKMGDT</sequence>
<organism evidence="8 9">
    <name type="scientific">Myotis davidii</name>
    <name type="common">David's myotis</name>
    <dbReference type="NCBI Taxonomy" id="225400"/>
    <lineage>
        <taxon>Eukaryota</taxon>
        <taxon>Metazoa</taxon>
        <taxon>Chordata</taxon>
        <taxon>Craniata</taxon>
        <taxon>Vertebrata</taxon>
        <taxon>Euteleostomi</taxon>
        <taxon>Mammalia</taxon>
        <taxon>Eutheria</taxon>
        <taxon>Laurasiatheria</taxon>
        <taxon>Chiroptera</taxon>
        <taxon>Yangochiroptera</taxon>
        <taxon>Vespertilionidae</taxon>
        <taxon>Myotis</taxon>
    </lineage>
</organism>
<keyword evidence="9" id="KW-1185">Reference proteome</keyword>
<comment type="subunit">
    <text evidence="5">Oligomer of 24 subunits. There are two types of subunits: L (light) chain and H (heavy) chain. The major chain can be light or heavy, depending on the species and tissue type. The functional molecule forms a roughly spherical shell with a diameter of 12 nm and contains a central cavity into which the insoluble mineral iron core is deposited. Interacts with NCOA4.</text>
</comment>
<dbReference type="InterPro" id="IPR008331">
    <property type="entry name" value="Ferritin_DPS_dom"/>
</dbReference>
<evidence type="ECO:0000256" key="1">
    <source>
        <dbReference type="ARBA" id="ARBA00007513"/>
    </source>
</evidence>
<dbReference type="AlphaFoldDB" id="L5MF75"/>
<protein>
    <recommendedName>
        <fullName evidence="2">Ferritin light chain</fullName>
    </recommendedName>
</protein>
<evidence type="ECO:0000313" key="8">
    <source>
        <dbReference type="EMBL" id="ELK36388.1"/>
    </source>
</evidence>
<comment type="function">
    <text evidence="4">Stores iron in a soluble, non-toxic, readily available form. Important for iron homeostasis. Iron is taken up in the ferrous form and deposited as ferric hydroxides after oxidation. Also plays a role in delivery of iron to cells. Mediates iron uptake in capsule cells of the developing kidney. Delivery to lysosomes by the cargo receptor NCOA4 for autophagic degradation and release or iron.</text>
</comment>
<dbReference type="InterPro" id="IPR009078">
    <property type="entry name" value="Ferritin-like_SF"/>
</dbReference>
<comment type="similarity">
    <text evidence="1">Belongs to the ferritin family.</text>
</comment>
<comment type="subcellular location">
    <subcellularLocation>
        <location evidence="3">Autolysosome</location>
    </subcellularLocation>
</comment>
<evidence type="ECO:0000256" key="4">
    <source>
        <dbReference type="ARBA" id="ARBA00045578"/>
    </source>
</evidence>
<keyword evidence="6" id="KW-0479">Metal-binding</keyword>
<dbReference type="GO" id="GO:0008199">
    <property type="term" value="F:ferric iron binding"/>
    <property type="evidence" value="ECO:0007669"/>
    <property type="project" value="InterPro"/>
</dbReference>
<dbReference type="SUPFAM" id="SSF47240">
    <property type="entry name" value="Ferritin-like"/>
    <property type="match status" value="1"/>
</dbReference>
<gene>
    <name evidence="8" type="ORF">MDA_GLEAN10022520</name>
</gene>
<dbReference type="EMBL" id="KB101600">
    <property type="protein sequence ID" value="ELK36388.1"/>
    <property type="molecule type" value="Genomic_DNA"/>
</dbReference>